<dbReference type="InterPro" id="IPR011250">
    <property type="entry name" value="OMP/PagP_B-barrel"/>
</dbReference>
<protein>
    <recommendedName>
        <fullName evidence="3">Outer membrane protein beta-barrel domain-containing protein</fullName>
    </recommendedName>
</protein>
<dbReference type="AlphaFoldDB" id="A0A165L3V5"/>
<dbReference type="SUPFAM" id="SSF56925">
    <property type="entry name" value="OMPA-like"/>
    <property type="match status" value="1"/>
</dbReference>
<sequence>MKKGVCTMKRYVAGTLFALLALAGSGSVASAATPYATGSLGLAMLQDSDVEFAGDRSYNTGYSLSGALGLRSGEYRIEGELGYQQNGIESLGDDVSILSFFGNGYLDFEMASSPFTPYLTAGFGLASIDDSSGPGSVDDTVFAWQLGAGVGYRFADNMLVDVRYRYLGTGDPELAGGREYSIDTHNLMVGLRVEF</sequence>
<dbReference type="InterPro" id="IPR027385">
    <property type="entry name" value="Beta-barrel_OMP"/>
</dbReference>
<dbReference type="Gene3D" id="2.40.160.20">
    <property type="match status" value="1"/>
</dbReference>
<feature type="signal peptide" evidence="2">
    <location>
        <begin position="1"/>
        <end position="31"/>
    </location>
</feature>
<feature type="domain" description="Outer membrane protein beta-barrel" evidence="3">
    <location>
        <begin position="18"/>
        <end position="192"/>
    </location>
</feature>
<dbReference type="EMBL" id="LVWG01000036">
    <property type="protein sequence ID" value="KZK73541.1"/>
    <property type="molecule type" value="Genomic_DNA"/>
</dbReference>
<proteinExistence type="predicted"/>
<feature type="chain" id="PRO_5007861363" description="Outer membrane protein beta-barrel domain-containing protein" evidence="2">
    <location>
        <begin position="32"/>
        <end position="195"/>
    </location>
</feature>
<keyword evidence="1 2" id="KW-0732">Signal</keyword>
<evidence type="ECO:0000256" key="2">
    <source>
        <dbReference type="SAM" id="SignalP"/>
    </source>
</evidence>
<organism evidence="4 5">
    <name type="scientific">Pelodictyon luteolum</name>
    <dbReference type="NCBI Taxonomy" id="1100"/>
    <lineage>
        <taxon>Bacteria</taxon>
        <taxon>Pseudomonadati</taxon>
        <taxon>Chlorobiota</taxon>
        <taxon>Chlorobiia</taxon>
        <taxon>Chlorobiales</taxon>
        <taxon>Chlorobiaceae</taxon>
        <taxon>Chlorobium/Pelodictyon group</taxon>
        <taxon>Pelodictyon</taxon>
    </lineage>
</organism>
<name>A0A165L3V5_PELLU</name>
<evidence type="ECO:0000313" key="4">
    <source>
        <dbReference type="EMBL" id="KZK73541.1"/>
    </source>
</evidence>
<comment type="caution">
    <text evidence="4">The sequence shown here is derived from an EMBL/GenBank/DDBJ whole genome shotgun (WGS) entry which is preliminary data.</text>
</comment>
<evidence type="ECO:0000259" key="3">
    <source>
        <dbReference type="Pfam" id="PF13505"/>
    </source>
</evidence>
<reference evidence="4 5" key="1">
    <citation type="submission" date="2016-03" db="EMBL/GenBank/DDBJ databases">
        <title>Speciation and ecological success in dimly lit waters: horizontal gene transfer in a green sulfur bacteria bloom unveiled by metagenomic assembly.</title>
        <authorList>
            <person name="Llorens-Mares T."/>
            <person name="Liu Z."/>
            <person name="Allen L.Z."/>
            <person name="Rusch D.B."/>
            <person name="Craig M.T."/>
            <person name="Dupont C.L."/>
            <person name="Bryant D.A."/>
            <person name="Casamayor E.O."/>
        </authorList>
    </citation>
    <scope>NUCLEOTIDE SEQUENCE [LARGE SCALE GENOMIC DNA]</scope>
    <source>
        <strain evidence="4">CIII</strain>
    </source>
</reference>
<evidence type="ECO:0000313" key="5">
    <source>
        <dbReference type="Proteomes" id="UP000076481"/>
    </source>
</evidence>
<dbReference type="Proteomes" id="UP000076481">
    <property type="component" value="Unassembled WGS sequence"/>
</dbReference>
<dbReference type="Pfam" id="PF13505">
    <property type="entry name" value="OMP_b-brl"/>
    <property type="match status" value="1"/>
</dbReference>
<gene>
    <name evidence="4" type="ORF">A3K90_01710</name>
</gene>
<accession>A0A165L3V5</accession>
<evidence type="ECO:0000256" key="1">
    <source>
        <dbReference type="ARBA" id="ARBA00022729"/>
    </source>
</evidence>